<evidence type="ECO:0000313" key="3">
    <source>
        <dbReference type="Proteomes" id="UP000008281"/>
    </source>
</evidence>
<keyword evidence="3" id="KW-1185">Reference proteome</keyword>
<reference evidence="2" key="1">
    <citation type="submission" date="2007-07" db="EMBL/GenBank/DDBJ databases">
        <title>PCAP assembly of the Caenorhabditis remanei genome.</title>
        <authorList>
            <consortium name="The Caenorhabditis remanei Sequencing Consortium"/>
            <person name="Wilson R.K."/>
        </authorList>
    </citation>
    <scope>NUCLEOTIDE SEQUENCE [LARGE SCALE GENOMIC DNA]</scope>
    <source>
        <strain evidence="2">PB4641</strain>
    </source>
</reference>
<organism evidence="3">
    <name type="scientific">Caenorhabditis remanei</name>
    <name type="common">Caenorhabditis vulgaris</name>
    <dbReference type="NCBI Taxonomy" id="31234"/>
    <lineage>
        <taxon>Eukaryota</taxon>
        <taxon>Metazoa</taxon>
        <taxon>Ecdysozoa</taxon>
        <taxon>Nematoda</taxon>
        <taxon>Chromadorea</taxon>
        <taxon>Rhabditida</taxon>
        <taxon>Rhabditina</taxon>
        <taxon>Rhabditomorpha</taxon>
        <taxon>Rhabditoidea</taxon>
        <taxon>Rhabditidae</taxon>
        <taxon>Peloderinae</taxon>
        <taxon>Caenorhabditis</taxon>
    </lineage>
</organism>
<dbReference type="InterPro" id="IPR012885">
    <property type="entry name" value="F-box_Sdz-33"/>
</dbReference>
<dbReference type="InterPro" id="IPR053222">
    <property type="entry name" value="Zygotic_Embryogenesis-Asso"/>
</dbReference>
<proteinExistence type="predicted"/>
<dbReference type="PROSITE" id="PS50181">
    <property type="entry name" value="FBOX"/>
    <property type="match status" value="1"/>
</dbReference>
<dbReference type="Pfam" id="PF07735">
    <property type="entry name" value="FBA_2"/>
    <property type="match status" value="1"/>
</dbReference>
<dbReference type="PANTHER" id="PTHR22899:SF1">
    <property type="entry name" value="F-BOX ASSOCIATED DOMAIN-CONTAINING PROTEIN"/>
    <property type="match status" value="1"/>
</dbReference>
<name>E3N5B6_CAERE</name>
<dbReference type="Proteomes" id="UP000008281">
    <property type="component" value="Unassembled WGS sequence"/>
</dbReference>
<dbReference type="Pfam" id="PF00646">
    <property type="entry name" value="F-box"/>
    <property type="match status" value="1"/>
</dbReference>
<dbReference type="EMBL" id="DS268531">
    <property type="protein sequence ID" value="EFO87160.1"/>
    <property type="molecule type" value="Genomic_DNA"/>
</dbReference>
<dbReference type="OrthoDB" id="9010513at2759"/>
<dbReference type="FunCoup" id="E3N5B6">
    <property type="interactions" value="1160"/>
</dbReference>
<sequence length="301" mass="35051">MTTPFPFLRLPRLALIPVFQHMEIIEIIAFSLISKRTHSLSKYHRKTVCSRYIDLRIENYYLCMRIPLTNRSLLLLYFNACTSKTVEVFYPYQTTQWKNVELSTGQWIERLLDVTKCPSLRKVILNGTPGCDVFSVFNVVPIVSNLTLSQLPFSNREEFQRFWMGNVRRLSIHNDDLSRFQFSLNDLLASNAIKLELCEVPMSLRDLNRFFSCWLNKTSNRRLKHLSVQSHGHFDEDVLLKGLGGTRFDERRASEFPTSDTFPHFTTFTGGFDVRRIDGKLAAITFRENVTKKFINFNAGL</sequence>
<feature type="domain" description="F-box" evidence="1">
    <location>
        <begin position="4"/>
        <end position="55"/>
    </location>
</feature>
<dbReference type="HOGENOM" id="CLU_028840_5_2_1"/>
<protein>
    <recommendedName>
        <fullName evidence="1">F-box domain-containing protein</fullName>
    </recommendedName>
</protein>
<evidence type="ECO:0000313" key="2">
    <source>
        <dbReference type="EMBL" id="EFO87160.1"/>
    </source>
</evidence>
<accession>E3N5B6</accession>
<dbReference type="PANTHER" id="PTHR22899">
    <property type="entry name" value="CYCLIN-RELATED F-BOX FAMILY"/>
    <property type="match status" value="1"/>
</dbReference>
<dbReference type="AlphaFoldDB" id="E3N5B6"/>
<dbReference type="InterPro" id="IPR001810">
    <property type="entry name" value="F-box_dom"/>
</dbReference>
<dbReference type="InParanoid" id="E3N5B6"/>
<evidence type="ECO:0000259" key="1">
    <source>
        <dbReference type="PROSITE" id="PS50181"/>
    </source>
</evidence>
<gene>
    <name evidence="2" type="ORF">CRE_28941</name>
</gene>